<name>A0AAQ3NAV1_VIGMU</name>
<keyword evidence="4" id="KW-1185">Reference proteome</keyword>
<dbReference type="AlphaFoldDB" id="A0AAQ3NAV1"/>
<evidence type="ECO:0000259" key="2">
    <source>
        <dbReference type="Pfam" id="PF14244"/>
    </source>
</evidence>
<proteinExistence type="predicted"/>
<dbReference type="InterPro" id="IPR029472">
    <property type="entry name" value="Copia-like_N"/>
</dbReference>
<sequence>MADSSSSENEGEDIPPPPPFVDPNQYPSSPFYIHPSESPSSVVVSPPLSVNNFQSWSCSFRTSLISKNKMGFLNGAILILATIDPLYPSWERCKTMLMSWILNSFSPSIAQSVVFFERATDEEIFSLKQGALSVTDFYTNLKSLQEDLDNYRTLTPCSCSACTYHSQDFIIRFLKGLERRHCE</sequence>
<evidence type="ECO:0000313" key="3">
    <source>
        <dbReference type="EMBL" id="WVZ06071.1"/>
    </source>
</evidence>
<protein>
    <recommendedName>
        <fullName evidence="2">Retrotransposon Copia-like N-terminal domain-containing protein</fullName>
    </recommendedName>
</protein>
<evidence type="ECO:0000256" key="1">
    <source>
        <dbReference type="SAM" id="MobiDB-lite"/>
    </source>
</evidence>
<accession>A0AAQ3NAV1</accession>
<dbReference type="Proteomes" id="UP001374535">
    <property type="component" value="Chromosome 6"/>
</dbReference>
<dbReference type="PANTHER" id="PTHR37610:SF55">
    <property type="entry name" value="RETROTRANSPOSON COPIA-LIKE N-TERMINAL DOMAIN-CONTAINING PROTEIN"/>
    <property type="match status" value="1"/>
</dbReference>
<reference evidence="3 4" key="1">
    <citation type="journal article" date="2023" name="Life. Sci Alliance">
        <title>Evolutionary insights into 3D genome organization and epigenetic landscape of Vigna mungo.</title>
        <authorList>
            <person name="Junaid A."/>
            <person name="Singh B."/>
            <person name="Bhatia S."/>
        </authorList>
    </citation>
    <scope>NUCLEOTIDE SEQUENCE [LARGE SCALE GENOMIC DNA]</scope>
    <source>
        <strain evidence="3">Urdbean</strain>
    </source>
</reference>
<feature type="region of interest" description="Disordered" evidence="1">
    <location>
        <begin position="1"/>
        <end position="28"/>
    </location>
</feature>
<dbReference type="PANTHER" id="PTHR37610">
    <property type="entry name" value="CCHC-TYPE DOMAIN-CONTAINING PROTEIN"/>
    <property type="match status" value="1"/>
</dbReference>
<evidence type="ECO:0000313" key="4">
    <source>
        <dbReference type="Proteomes" id="UP001374535"/>
    </source>
</evidence>
<dbReference type="EMBL" id="CP144695">
    <property type="protein sequence ID" value="WVZ06071.1"/>
    <property type="molecule type" value="Genomic_DNA"/>
</dbReference>
<dbReference type="Pfam" id="PF14244">
    <property type="entry name" value="Retrotran_gag_3"/>
    <property type="match status" value="1"/>
</dbReference>
<gene>
    <name evidence="3" type="ORF">V8G54_019417</name>
</gene>
<organism evidence="3 4">
    <name type="scientific">Vigna mungo</name>
    <name type="common">Black gram</name>
    <name type="synonym">Phaseolus mungo</name>
    <dbReference type="NCBI Taxonomy" id="3915"/>
    <lineage>
        <taxon>Eukaryota</taxon>
        <taxon>Viridiplantae</taxon>
        <taxon>Streptophyta</taxon>
        <taxon>Embryophyta</taxon>
        <taxon>Tracheophyta</taxon>
        <taxon>Spermatophyta</taxon>
        <taxon>Magnoliopsida</taxon>
        <taxon>eudicotyledons</taxon>
        <taxon>Gunneridae</taxon>
        <taxon>Pentapetalae</taxon>
        <taxon>rosids</taxon>
        <taxon>fabids</taxon>
        <taxon>Fabales</taxon>
        <taxon>Fabaceae</taxon>
        <taxon>Papilionoideae</taxon>
        <taxon>50 kb inversion clade</taxon>
        <taxon>NPAAA clade</taxon>
        <taxon>indigoferoid/millettioid clade</taxon>
        <taxon>Phaseoleae</taxon>
        <taxon>Vigna</taxon>
    </lineage>
</organism>
<feature type="domain" description="Retrotransposon Copia-like N-terminal" evidence="2">
    <location>
        <begin position="34"/>
        <end position="77"/>
    </location>
</feature>